<evidence type="ECO:0008006" key="4">
    <source>
        <dbReference type="Google" id="ProtNLM"/>
    </source>
</evidence>
<accession>A0A0V8QCU9</accession>
<protein>
    <recommendedName>
        <fullName evidence="4">DUF4860 domain-containing protein</fullName>
    </recommendedName>
</protein>
<dbReference type="EMBL" id="LNAM01000174">
    <property type="protein sequence ID" value="KSV58416.1"/>
    <property type="molecule type" value="Genomic_DNA"/>
</dbReference>
<feature type="transmembrane region" description="Helical" evidence="1">
    <location>
        <begin position="12"/>
        <end position="33"/>
    </location>
</feature>
<gene>
    <name evidence="2" type="ORF">ASU35_13105</name>
</gene>
<keyword evidence="1" id="KW-0472">Membrane</keyword>
<dbReference type="InterPro" id="IPR032340">
    <property type="entry name" value="DUF4860"/>
</dbReference>
<name>A0A0V8QCU9_9FIRM</name>
<keyword evidence="3" id="KW-1185">Reference proteome</keyword>
<dbReference type="STRING" id="290052.ASU35_13105"/>
<organism evidence="2 3">
    <name type="scientific">Acetivibrio ethanolgignens</name>
    <dbReference type="NCBI Taxonomy" id="290052"/>
    <lineage>
        <taxon>Bacteria</taxon>
        <taxon>Bacillati</taxon>
        <taxon>Bacillota</taxon>
        <taxon>Clostridia</taxon>
        <taxon>Eubacteriales</taxon>
        <taxon>Oscillospiraceae</taxon>
        <taxon>Acetivibrio</taxon>
    </lineage>
</organism>
<evidence type="ECO:0000256" key="1">
    <source>
        <dbReference type="SAM" id="Phobius"/>
    </source>
</evidence>
<keyword evidence="1" id="KW-0812">Transmembrane</keyword>
<reference evidence="2 3" key="1">
    <citation type="submission" date="2015-11" db="EMBL/GenBank/DDBJ databases">
        <title>Butyribacter intestini gen. nov., sp. nov., a butyric acid-producing bacterium of the family Lachnospiraceae isolated from the human faeces.</title>
        <authorList>
            <person name="Zou Y."/>
            <person name="Xue W."/>
            <person name="Luo G."/>
            <person name="Lv M."/>
        </authorList>
    </citation>
    <scope>NUCLEOTIDE SEQUENCE [LARGE SCALE GENOMIC DNA]</scope>
    <source>
        <strain evidence="2 3">ACET-33324</strain>
    </source>
</reference>
<dbReference type="Pfam" id="PF16152">
    <property type="entry name" value="DUF4860"/>
    <property type="match status" value="1"/>
</dbReference>
<evidence type="ECO:0000313" key="2">
    <source>
        <dbReference type="EMBL" id="KSV58416.1"/>
    </source>
</evidence>
<dbReference type="AlphaFoldDB" id="A0A0V8QCU9"/>
<sequence>MKNRFKRYYIEGVFVFLLFTIFAGAIIIILSLGTNSYRKLVERDNRVYDKHLGTSYVAAKIRGNDIEGAIAVGGFVEAEKEDGIETLHIYENIDGEWYDTRIYYYAGAIRELFTFKGNQMDPEDGIAVINAKAMKLLKTEEGIIISITDVWGNIDRMTVGIRSGKEVKP</sequence>
<evidence type="ECO:0000313" key="3">
    <source>
        <dbReference type="Proteomes" id="UP000054874"/>
    </source>
</evidence>
<dbReference type="RefSeq" id="WP_058353345.1">
    <property type="nucleotide sequence ID" value="NZ_CABMMD010000174.1"/>
</dbReference>
<proteinExistence type="predicted"/>
<keyword evidence="1" id="KW-1133">Transmembrane helix</keyword>
<dbReference type="Proteomes" id="UP000054874">
    <property type="component" value="Unassembled WGS sequence"/>
</dbReference>
<comment type="caution">
    <text evidence="2">The sequence shown here is derived from an EMBL/GenBank/DDBJ whole genome shotgun (WGS) entry which is preliminary data.</text>
</comment>